<evidence type="ECO:0000256" key="3">
    <source>
        <dbReference type="PROSITE-ProRule" id="PRU00339"/>
    </source>
</evidence>
<feature type="compositionally biased region" description="Low complexity" evidence="4">
    <location>
        <begin position="181"/>
        <end position="197"/>
    </location>
</feature>
<dbReference type="SMART" id="SM00028">
    <property type="entry name" value="TPR"/>
    <property type="match status" value="18"/>
</dbReference>
<feature type="repeat" description="TPR" evidence="3">
    <location>
        <begin position="1568"/>
        <end position="1601"/>
    </location>
</feature>
<feature type="compositionally biased region" description="Polar residues" evidence="4">
    <location>
        <begin position="423"/>
        <end position="433"/>
    </location>
</feature>
<feature type="repeat" description="TPR" evidence="3">
    <location>
        <begin position="985"/>
        <end position="1018"/>
    </location>
</feature>
<feature type="compositionally biased region" description="Low complexity" evidence="4">
    <location>
        <begin position="120"/>
        <end position="150"/>
    </location>
</feature>
<dbReference type="PANTHER" id="PTHR45641:SF19">
    <property type="entry name" value="NEPHROCYSTIN-3"/>
    <property type="match status" value="1"/>
</dbReference>
<feature type="region of interest" description="Disordered" evidence="4">
    <location>
        <begin position="772"/>
        <end position="800"/>
    </location>
</feature>
<accession>A0ABD3NNA5</accession>
<feature type="compositionally biased region" description="Low complexity" evidence="4">
    <location>
        <begin position="283"/>
        <end position="300"/>
    </location>
</feature>
<feature type="compositionally biased region" description="Polar residues" evidence="4">
    <location>
        <begin position="198"/>
        <end position="209"/>
    </location>
</feature>
<evidence type="ECO:0000256" key="4">
    <source>
        <dbReference type="SAM" id="MobiDB-lite"/>
    </source>
</evidence>
<feature type="compositionally biased region" description="Gly residues" evidence="4">
    <location>
        <begin position="15"/>
        <end position="27"/>
    </location>
</feature>
<dbReference type="SUPFAM" id="SSF48452">
    <property type="entry name" value="TPR-like"/>
    <property type="match status" value="5"/>
</dbReference>
<organism evidence="5 6">
    <name type="scientific">Stephanodiscus triporus</name>
    <dbReference type="NCBI Taxonomy" id="2934178"/>
    <lineage>
        <taxon>Eukaryota</taxon>
        <taxon>Sar</taxon>
        <taxon>Stramenopiles</taxon>
        <taxon>Ochrophyta</taxon>
        <taxon>Bacillariophyta</taxon>
        <taxon>Coscinodiscophyceae</taxon>
        <taxon>Thalassiosirophycidae</taxon>
        <taxon>Stephanodiscales</taxon>
        <taxon>Stephanodiscaceae</taxon>
        <taxon>Stephanodiscus</taxon>
    </lineage>
</organism>
<gene>
    <name evidence="5" type="ORF">ACHAW5_005416</name>
</gene>
<dbReference type="InterPro" id="IPR019734">
    <property type="entry name" value="TPR_rpt"/>
</dbReference>
<feature type="compositionally biased region" description="Low complexity" evidence="4">
    <location>
        <begin position="565"/>
        <end position="604"/>
    </location>
</feature>
<evidence type="ECO:0000256" key="2">
    <source>
        <dbReference type="ARBA" id="ARBA00022803"/>
    </source>
</evidence>
<name>A0ABD3NNA5_9STRA</name>
<keyword evidence="2 3" id="KW-0802">TPR repeat</keyword>
<feature type="compositionally biased region" description="Polar residues" evidence="4">
    <location>
        <begin position="218"/>
        <end position="233"/>
    </location>
</feature>
<feature type="compositionally biased region" description="Polar residues" evidence="4">
    <location>
        <begin position="168"/>
        <end position="180"/>
    </location>
</feature>
<keyword evidence="1" id="KW-0677">Repeat</keyword>
<keyword evidence="6" id="KW-1185">Reference proteome</keyword>
<feature type="compositionally biased region" description="Polar residues" evidence="4">
    <location>
        <begin position="652"/>
        <end position="664"/>
    </location>
</feature>
<feature type="compositionally biased region" description="Gly residues" evidence="4">
    <location>
        <begin position="447"/>
        <end position="467"/>
    </location>
</feature>
<feature type="repeat" description="TPR" evidence="3">
    <location>
        <begin position="1070"/>
        <end position="1103"/>
    </location>
</feature>
<feature type="region of interest" description="Disordered" evidence="4">
    <location>
        <begin position="247"/>
        <end position="615"/>
    </location>
</feature>
<reference evidence="5 6" key="1">
    <citation type="submission" date="2024-10" db="EMBL/GenBank/DDBJ databases">
        <title>Updated reference genomes for cyclostephanoid diatoms.</title>
        <authorList>
            <person name="Roberts W.R."/>
            <person name="Alverson A.J."/>
        </authorList>
    </citation>
    <scope>NUCLEOTIDE SEQUENCE [LARGE SCALE GENOMIC DNA]</scope>
    <source>
        <strain evidence="5 6">AJA276-08</strain>
    </source>
</reference>
<protein>
    <submittedName>
        <fullName evidence="5">Uncharacterized protein</fullName>
    </submittedName>
</protein>
<evidence type="ECO:0000256" key="1">
    <source>
        <dbReference type="ARBA" id="ARBA00022737"/>
    </source>
</evidence>
<dbReference type="EMBL" id="JALLAZ020001301">
    <property type="protein sequence ID" value="KAL3777267.1"/>
    <property type="molecule type" value="Genomic_DNA"/>
</dbReference>
<dbReference type="InterPro" id="IPR011990">
    <property type="entry name" value="TPR-like_helical_dom_sf"/>
</dbReference>
<feature type="repeat" description="TPR" evidence="3">
    <location>
        <begin position="1607"/>
        <end position="1640"/>
    </location>
</feature>
<feature type="compositionally biased region" description="Basic and acidic residues" evidence="4">
    <location>
        <begin position="678"/>
        <end position="692"/>
    </location>
</feature>
<dbReference type="Gene3D" id="1.25.40.10">
    <property type="entry name" value="Tetratricopeptide repeat domain"/>
    <property type="match status" value="5"/>
</dbReference>
<feature type="repeat" description="TPR" evidence="3">
    <location>
        <begin position="1526"/>
        <end position="1559"/>
    </location>
</feature>
<feature type="repeat" description="TPR" evidence="3">
    <location>
        <begin position="1155"/>
        <end position="1188"/>
    </location>
</feature>
<sequence length="1729" mass="185308">MSNTIHSPDAKRGIHGGGVVGGGGAGGFSLMNSLQGGSSGVVGGGGATCDADDSTARLREGLSPGGGGSPRSSRSSHPLRSQAVAPATTSASSSSPHSAPHPIAKARSFSSLAGHAVAVQQQQQQQQQQQRQQQQQQHQQQQHQQQQHPHQQQRRSANYRNAPKNVVSPKNQQQRQRAVESSSPGGWSLPGLSPSNSADSAEQSSTRSSAGGGGGGVQKTSSFDDCFRSSSATPGYRDAFALLGSTTATGAAPLPPPAIQPRSTVPPSSPARVVGPWGGGSGSSSTGSAATTTMSPPSAADRPASVSAGPRAAMSLSSAAAHGRPPPASSSSSGGGGTPPSSPPSADGADGDERRSTTTSTTTTTTTRATTASAAATSVVRSASPLRHASPSRLGQSIRNTWTKAKRSGGSVVATGARAMSPNPGSNHYSSVASRALVEDAAATTINGGGRPPTGGGGGGGGGGGSASGKSEKTSSCASPTGSDGGLRSAAAGRSLRTRSPSPIRNAFVFGGGVVGRGESNDAASASSSGGGGGGGGGLSGKSRIASSPGRVRLGLRKAFPPWPKSSSSSPAEPSPTSHQVREVQQQQQQRRQLSPPSPSLSHSGASVDELEDGNDGTFDQLAIGLVHTTMSFDVEADYAAEASAATPANGVLQSMPISPTKSSPMREKRQRQQRQSPIRESDLEGHHGHEGGEYFVNDASFNVYESREFLRAMGGSVSEASLATNYIRTGDSFCTGETVEDFDRAVKVYYAGLGAILTRIKEWSLERKEKSMINGDDDEKSAAKVEGGAPASDDDDDDDESRILLYHDFLEVARCPETNILLLAISSILLRVGNAHFRLKQYEHACRDYASAQSYRMLRHEAGEIVANERLDIHVEDAKLNGRISNNMASAQSKRGLYNEARREYTKALQIKQGTLEALHKARSSSNGAKRDIDKNLVSDIASTFHNIGLMRMNCGEPQKAEKAYKQSLSLRVKKFGLDDLGVSSSLCALGDLYYHNKQYDDAFRSYKESLRIWKLHSPKSDLKTADHYYNIGLVFYSKGPYIKAKSAVTECLRIRRQQLGSNERLPVASALYLLGLIATSLGNYDEALSLLQESLAIRQRLLPQHDHLLLLNLLLALGILHQKRNDFDNAMDFFSVALAGRSRRLGKDHVSVSGVLQAIGVTYTEANEYPKAFKTLEEALQIRRASFGSSLEVAETLNALSLVFFKSGDTSKASKLCEEALDVLKDSVGFDHILVGKVLKNAGDYYQNAEAYDDAIEAYSESLRVTTAFYGKEHVYLSEVLNEMGVTRFKIGDYMIAKQSFTEALRLMRLTQNEANKSAIFPTLNHLGHALYKNNELELAAETYIESFNIQVSIVTGVANDGLKEFGTKLITIKNTLAAMEQEEKNVTRLSDSLGGIASILRYLGLVIQDQGDIEAALSANKLSLSVRLCQPFKDHSAIALVAETIAMFEYKRNNLGSAMDYFNQALEAKKISQGDSTIDVARTVNNLANIHFSLGNLDDAMELYQEALEIKRQCLGNDSDEVANTLNNIAHVMVSAGREQEALEAYHNVVKIRQDRYGKNHSSVAATLASMGDVYIKLGKLDIAMTYFEQSIRIQKLRQDHPDERVLENLGSIYGKLGEWNKAESTFKQIVELKRAAHGDEYLDVAKTLDLLAVSFIEQDRYLESIEHLQEALRIRKACLDDDDDEILASLNKLAFVYKSLEMTEQMLAVRVEFEATQARRKGRLT</sequence>
<dbReference type="PROSITE" id="PS50293">
    <property type="entry name" value="TPR_REGION"/>
    <property type="match status" value="1"/>
</dbReference>
<dbReference type="Pfam" id="PF13181">
    <property type="entry name" value="TPR_8"/>
    <property type="match status" value="1"/>
</dbReference>
<proteinExistence type="predicted"/>
<dbReference type="PANTHER" id="PTHR45641">
    <property type="entry name" value="TETRATRICOPEPTIDE REPEAT PROTEIN (AFU_ORTHOLOGUE AFUA_6G03870)"/>
    <property type="match status" value="1"/>
</dbReference>
<feature type="region of interest" description="Disordered" evidence="4">
    <location>
        <begin position="1"/>
        <end position="233"/>
    </location>
</feature>
<comment type="caution">
    <text evidence="5">The sequence shown here is derived from an EMBL/GenBank/DDBJ whole genome shotgun (WGS) entry which is preliminary data.</text>
</comment>
<feature type="compositionally biased region" description="Low complexity" evidence="4">
    <location>
        <begin position="357"/>
        <end position="384"/>
    </location>
</feature>
<dbReference type="PROSITE" id="PS50005">
    <property type="entry name" value="TPR"/>
    <property type="match status" value="7"/>
</dbReference>
<feature type="compositionally biased region" description="Polar residues" evidence="4">
    <location>
        <begin position="393"/>
        <end position="403"/>
    </location>
</feature>
<feature type="region of interest" description="Disordered" evidence="4">
    <location>
        <begin position="650"/>
        <end position="692"/>
    </location>
</feature>
<dbReference type="Proteomes" id="UP001530315">
    <property type="component" value="Unassembled WGS sequence"/>
</dbReference>
<dbReference type="Pfam" id="PF13424">
    <property type="entry name" value="TPR_12"/>
    <property type="match status" value="6"/>
</dbReference>
<feature type="repeat" description="TPR" evidence="3">
    <location>
        <begin position="1484"/>
        <end position="1517"/>
    </location>
</feature>
<evidence type="ECO:0000313" key="6">
    <source>
        <dbReference type="Proteomes" id="UP001530315"/>
    </source>
</evidence>
<feature type="compositionally biased region" description="Gly residues" evidence="4">
    <location>
        <begin position="529"/>
        <end position="540"/>
    </location>
</feature>
<evidence type="ECO:0000313" key="5">
    <source>
        <dbReference type="EMBL" id="KAL3777267.1"/>
    </source>
</evidence>
<feature type="compositionally biased region" description="Low complexity" evidence="4">
    <location>
        <begin position="70"/>
        <end position="102"/>
    </location>
</feature>
<feature type="compositionally biased region" description="Gly residues" evidence="4">
    <location>
        <begin position="37"/>
        <end position="47"/>
    </location>
</feature>